<dbReference type="PROSITE" id="PS50801">
    <property type="entry name" value="STAS"/>
    <property type="match status" value="1"/>
</dbReference>
<keyword evidence="3" id="KW-1185">Reference proteome</keyword>
<dbReference type="Pfam" id="PF01740">
    <property type="entry name" value="STAS"/>
    <property type="match status" value="1"/>
</dbReference>
<organism evidence="2 3">
    <name type="scientific">Rhodocista pekingensis</name>
    <dbReference type="NCBI Taxonomy" id="201185"/>
    <lineage>
        <taxon>Bacteria</taxon>
        <taxon>Pseudomonadati</taxon>
        <taxon>Pseudomonadota</taxon>
        <taxon>Alphaproteobacteria</taxon>
        <taxon>Rhodospirillales</taxon>
        <taxon>Azospirillaceae</taxon>
        <taxon>Rhodocista</taxon>
    </lineage>
</organism>
<dbReference type="Proteomes" id="UP001596456">
    <property type="component" value="Unassembled WGS sequence"/>
</dbReference>
<evidence type="ECO:0000259" key="1">
    <source>
        <dbReference type="PROSITE" id="PS50801"/>
    </source>
</evidence>
<sequence length="121" mass="13098">MEGVHILTVEGVLVVTLPGVTDDRMAERLVEEVAGRLVEHRARAVVIDVSNARLIDSFMGRVLEQMARTARLMGVEPMLTGMRPEVAITLIELGMTLGGIATALTLEHGLARLRERAGGRS</sequence>
<dbReference type="InterPro" id="IPR002645">
    <property type="entry name" value="STAS_dom"/>
</dbReference>
<name>A0ABW2L1R9_9PROT</name>
<dbReference type="RefSeq" id="WP_377361050.1">
    <property type="nucleotide sequence ID" value="NZ_JBHTCM010000028.1"/>
</dbReference>
<dbReference type="SUPFAM" id="SSF52091">
    <property type="entry name" value="SpoIIaa-like"/>
    <property type="match status" value="1"/>
</dbReference>
<proteinExistence type="predicted"/>
<dbReference type="InterPro" id="IPR051932">
    <property type="entry name" value="Bact_StressResp_Reg"/>
</dbReference>
<dbReference type="EMBL" id="JBHTCM010000028">
    <property type="protein sequence ID" value="MFC7335432.1"/>
    <property type="molecule type" value="Genomic_DNA"/>
</dbReference>
<evidence type="ECO:0000313" key="2">
    <source>
        <dbReference type="EMBL" id="MFC7335432.1"/>
    </source>
</evidence>
<reference evidence="3" key="1">
    <citation type="journal article" date="2019" name="Int. J. Syst. Evol. Microbiol.">
        <title>The Global Catalogue of Microorganisms (GCM) 10K type strain sequencing project: providing services to taxonomists for standard genome sequencing and annotation.</title>
        <authorList>
            <consortium name="The Broad Institute Genomics Platform"/>
            <consortium name="The Broad Institute Genome Sequencing Center for Infectious Disease"/>
            <person name="Wu L."/>
            <person name="Ma J."/>
        </authorList>
    </citation>
    <scope>NUCLEOTIDE SEQUENCE [LARGE SCALE GENOMIC DNA]</scope>
    <source>
        <strain evidence="3">CGMCC 1.16275</strain>
    </source>
</reference>
<feature type="domain" description="STAS" evidence="1">
    <location>
        <begin position="2"/>
        <end position="113"/>
    </location>
</feature>
<gene>
    <name evidence="2" type="ORF">ACFQPS_19845</name>
</gene>
<dbReference type="PANTHER" id="PTHR33745">
    <property type="entry name" value="RSBT ANTAGONIST PROTEIN RSBS-RELATED"/>
    <property type="match status" value="1"/>
</dbReference>
<dbReference type="Gene3D" id="3.30.750.24">
    <property type="entry name" value="STAS domain"/>
    <property type="match status" value="1"/>
</dbReference>
<accession>A0ABW2L1R9</accession>
<dbReference type="InterPro" id="IPR036513">
    <property type="entry name" value="STAS_dom_sf"/>
</dbReference>
<protein>
    <submittedName>
        <fullName evidence="2">STAS domain-containing protein</fullName>
    </submittedName>
</protein>
<dbReference type="CDD" id="cd07041">
    <property type="entry name" value="STAS_RsbR_RsbS_like"/>
    <property type="match status" value="1"/>
</dbReference>
<comment type="caution">
    <text evidence="2">The sequence shown here is derived from an EMBL/GenBank/DDBJ whole genome shotgun (WGS) entry which is preliminary data.</text>
</comment>
<dbReference type="PANTHER" id="PTHR33745:SF1">
    <property type="entry name" value="RSBT ANTAGONIST PROTEIN RSBS"/>
    <property type="match status" value="1"/>
</dbReference>
<evidence type="ECO:0000313" key="3">
    <source>
        <dbReference type="Proteomes" id="UP001596456"/>
    </source>
</evidence>